<evidence type="ECO:0000313" key="2">
    <source>
        <dbReference type="Proteomes" id="UP001597403"/>
    </source>
</evidence>
<keyword evidence="2" id="KW-1185">Reference proteome</keyword>
<protein>
    <submittedName>
        <fullName evidence="1">Uncharacterized protein</fullName>
    </submittedName>
</protein>
<proteinExistence type="predicted"/>
<reference evidence="2" key="1">
    <citation type="journal article" date="2019" name="Int. J. Syst. Evol. Microbiol.">
        <title>The Global Catalogue of Microorganisms (GCM) 10K type strain sequencing project: providing services to taxonomists for standard genome sequencing and annotation.</title>
        <authorList>
            <consortium name="The Broad Institute Genomics Platform"/>
            <consortium name="The Broad Institute Genome Sequencing Center for Infectious Disease"/>
            <person name="Wu L."/>
            <person name="Ma J."/>
        </authorList>
    </citation>
    <scope>NUCLEOTIDE SEQUENCE [LARGE SCALE GENOMIC DNA]</scope>
    <source>
        <strain evidence="2">CGMCC 1.15067</strain>
    </source>
</reference>
<evidence type="ECO:0000313" key="1">
    <source>
        <dbReference type="EMBL" id="MFD1991391.1"/>
    </source>
</evidence>
<gene>
    <name evidence="1" type="ORF">ACFSGI_15565</name>
</gene>
<comment type="caution">
    <text evidence="1">The sequence shown here is derived from an EMBL/GenBank/DDBJ whole genome shotgun (WGS) entry which is preliminary data.</text>
</comment>
<name>A0ABW4UY19_9BACL</name>
<dbReference type="RefSeq" id="WP_204825134.1">
    <property type="nucleotide sequence ID" value="NZ_JBHUGF010000010.1"/>
</dbReference>
<dbReference type="Proteomes" id="UP001597403">
    <property type="component" value="Unassembled WGS sequence"/>
</dbReference>
<sequence>MKKDTELLKDSLQGLHQNQTDLQKNQLSMEESQARLAQNQIQLTENQSRLEQSQSRLEANQIQANAHIFDIHTAVVRLENDQPKDIVALLETFDDYFCEKDSELATLNHRVFRVESKLERMSMRA</sequence>
<dbReference type="EMBL" id="JBHUGF010000010">
    <property type="protein sequence ID" value="MFD1991391.1"/>
    <property type="molecule type" value="Genomic_DNA"/>
</dbReference>
<organism evidence="1 2">
    <name type="scientific">Paenibacillus nicotianae</name>
    <dbReference type="NCBI Taxonomy" id="1526551"/>
    <lineage>
        <taxon>Bacteria</taxon>
        <taxon>Bacillati</taxon>
        <taxon>Bacillota</taxon>
        <taxon>Bacilli</taxon>
        <taxon>Bacillales</taxon>
        <taxon>Paenibacillaceae</taxon>
        <taxon>Paenibacillus</taxon>
    </lineage>
</organism>
<accession>A0ABW4UY19</accession>